<evidence type="ECO:0000256" key="1">
    <source>
        <dbReference type="ARBA" id="ARBA00022723"/>
    </source>
</evidence>
<proteinExistence type="predicted"/>
<dbReference type="EMBL" id="CP092867">
    <property type="protein sequence ID" value="UYV68137.1"/>
    <property type="molecule type" value="Genomic_DNA"/>
</dbReference>
<evidence type="ECO:0000313" key="3">
    <source>
        <dbReference type="EMBL" id="UYV68137.1"/>
    </source>
</evidence>
<dbReference type="PANTHER" id="PTHR43690:SF18">
    <property type="entry name" value="INSULIN-DEGRADING ENZYME-RELATED"/>
    <property type="match status" value="1"/>
</dbReference>
<dbReference type="Gene3D" id="3.30.830.10">
    <property type="entry name" value="Metalloenzyme, LuxS/M16 peptidase-like"/>
    <property type="match status" value="2"/>
</dbReference>
<dbReference type="Pfam" id="PF16187">
    <property type="entry name" value="Peptidase_M16_M"/>
    <property type="match status" value="1"/>
</dbReference>
<dbReference type="SUPFAM" id="SSF63411">
    <property type="entry name" value="LuxS/MPP-like metallohydrolase"/>
    <property type="match status" value="2"/>
</dbReference>
<evidence type="ECO:0000313" key="4">
    <source>
        <dbReference type="Proteomes" id="UP001235939"/>
    </source>
</evidence>
<dbReference type="PROSITE" id="PS50175">
    <property type="entry name" value="ASP_PROT_RETROV"/>
    <property type="match status" value="1"/>
</dbReference>
<organism evidence="3 4">
    <name type="scientific">Cordylochernes scorpioides</name>
    <dbReference type="NCBI Taxonomy" id="51811"/>
    <lineage>
        <taxon>Eukaryota</taxon>
        <taxon>Metazoa</taxon>
        <taxon>Ecdysozoa</taxon>
        <taxon>Arthropoda</taxon>
        <taxon>Chelicerata</taxon>
        <taxon>Arachnida</taxon>
        <taxon>Pseudoscorpiones</taxon>
        <taxon>Cheliferoidea</taxon>
        <taxon>Chernetidae</taxon>
        <taxon>Cordylochernes</taxon>
    </lineage>
</organism>
<dbReference type="PANTHER" id="PTHR43690">
    <property type="entry name" value="NARDILYSIN"/>
    <property type="match status" value="1"/>
</dbReference>
<dbReference type="Pfam" id="PF05193">
    <property type="entry name" value="Peptidase_M16_C"/>
    <property type="match status" value="1"/>
</dbReference>
<name>A0ABY6KI81_9ARAC</name>
<keyword evidence="4" id="KW-1185">Reference proteome</keyword>
<protein>
    <submittedName>
        <fullName evidence="3">NRD1</fullName>
    </submittedName>
</protein>
<evidence type="ECO:0000259" key="2">
    <source>
        <dbReference type="PROSITE" id="PS50175"/>
    </source>
</evidence>
<dbReference type="InterPro" id="IPR050626">
    <property type="entry name" value="Peptidase_M16"/>
</dbReference>
<feature type="domain" description="Peptidase A2" evidence="2">
    <location>
        <begin position="38"/>
        <end position="52"/>
    </location>
</feature>
<accession>A0ABY6KI81</accession>
<dbReference type="InterPro" id="IPR032632">
    <property type="entry name" value="Peptidase_M16_M"/>
</dbReference>
<keyword evidence="1" id="KW-0479">Metal-binding</keyword>
<dbReference type="InterPro" id="IPR001969">
    <property type="entry name" value="Aspartic_peptidase_AS"/>
</dbReference>
<gene>
    <name evidence="3" type="ORF">LAZ67_5003151</name>
</gene>
<dbReference type="PROSITE" id="PS00141">
    <property type="entry name" value="ASP_PROTEASE"/>
    <property type="match status" value="1"/>
</dbReference>
<sequence>MGQCGKLQPALSGATHSAAGQNIRRNSRLFVSDKKTGMRFLVDSGADVSLIPYKGKLGTTLNDFKLYAANGTEISTAKPIDVIAHLMSFEGRGSLLAHFRQKAWAYELEAGNDQTGFERNTIQTIYEISVGLSEEGLEHVCEIITTILAYIKLLTTKDIEPFFHELQRIEYNSFLWYKEDPSTDWVEQLSYNLLNYEPQYCITGNDLYFDYDEKRPHLRRTKEFPLESSNRLLVWQLIKMCLQQLTPDSLNIIIQSSSFPTEELPLQEPYSHASYSCQALDLADFPFLYPPPPNPFLRKFNTTLPWLIPTHWVCAAKDFTIIIPSGEVAKHPVKILEDDFGVVWHKKDMKFLKPKVYICLRLITPILKESAKNSYLLDLLILGMEQELKLDCYHAYITGYNLNLMSASDMGLEFFIDGYHDKISVSSRLCGISYCVIGTDL</sequence>
<reference evidence="3 4" key="1">
    <citation type="submission" date="2022-01" db="EMBL/GenBank/DDBJ databases">
        <title>A chromosomal length assembly of Cordylochernes scorpioides.</title>
        <authorList>
            <person name="Zeh D."/>
            <person name="Zeh J."/>
        </authorList>
    </citation>
    <scope>NUCLEOTIDE SEQUENCE [LARGE SCALE GENOMIC DNA]</scope>
    <source>
        <strain evidence="3">IN4F17</strain>
        <tissue evidence="3">Whole Body</tissue>
    </source>
</reference>
<dbReference type="InterPro" id="IPR011249">
    <property type="entry name" value="Metalloenz_LuxS/M16"/>
</dbReference>
<dbReference type="Proteomes" id="UP001235939">
    <property type="component" value="Chromosome 05"/>
</dbReference>
<dbReference type="InterPro" id="IPR001995">
    <property type="entry name" value="Peptidase_A2_cat"/>
</dbReference>
<dbReference type="InterPro" id="IPR007863">
    <property type="entry name" value="Peptidase_M16_C"/>
</dbReference>